<sequence>MLTEADVACWLLKSSGRPAELPDGPAAGAVVLSRCLRRSYRLGLLRVGQPCVLWVSGRVDPGVAAVGRIASHVREEGGGPAVDVELTALADVVPRAELLLDPAVGSAEVLRMPAGSNPSHLRPREWAALSRRL</sequence>
<proteinExistence type="predicted"/>
<gene>
    <name evidence="1" type="ORF">AB1207_04055</name>
</gene>
<comment type="caution">
    <text evidence="1">The sequence shown here is derived from an EMBL/GenBank/DDBJ whole genome shotgun (WGS) entry which is preliminary data.</text>
</comment>
<dbReference type="EMBL" id="JBFNQN010000002">
    <property type="protein sequence ID" value="MEW9263912.1"/>
    <property type="molecule type" value="Genomic_DNA"/>
</dbReference>
<organism evidence="1 2">
    <name type="scientific">Kineococcus endophyticus</name>
    <dbReference type="NCBI Taxonomy" id="1181883"/>
    <lineage>
        <taxon>Bacteria</taxon>
        <taxon>Bacillati</taxon>
        <taxon>Actinomycetota</taxon>
        <taxon>Actinomycetes</taxon>
        <taxon>Kineosporiales</taxon>
        <taxon>Kineosporiaceae</taxon>
        <taxon>Kineococcus</taxon>
    </lineage>
</organism>
<evidence type="ECO:0000313" key="1">
    <source>
        <dbReference type="EMBL" id="MEW9263912.1"/>
    </source>
</evidence>
<evidence type="ECO:0000313" key="2">
    <source>
        <dbReference type="Proteomes" id="UP001555826"/>
    </source>
</evidence>
<reference evidence="1 2" key="1">
    <citation type="submission" date="2024-07" db="EMBL/GenBank/DDBJ databases">
        <authorList>
            <person name="Thanompreechachai J."/>
            <person name="Duangmal K."/>
        </authorList>
    </citation>
    <scope>NUCLEOTIDE SEQUENCE [LARGE SCALE GENOMIC DNA]</scope>
    <source>
        <strain evidence="1 2">KCTC 19886</strain>
    </source>
</reference>
<accession>A0ABV3P308</accession>
<dbReference type="Proteomes" id="UP001555826">
    <property type="component" value="Unassembled WGS sequence"/>
</dbReference>
<dbReference type="RefSeq" id="WP_367636498.1">
    <property type="nucleotide sequence ID" value="NZ_JBFNQN010000002.1"/>
</dbReference>
<protein>
    <recommendedName>
        <fullName evidence="3">EVE domain-containing protein</fullName>
    </recommendedName>
</protein>
<name>A0ABV3P308_9ACTN</name>
<keyword evidence="2" id="KW-1185">Reference proteome</keyword>
<dbReference type="SUPFAM" id="SSF88697">
    <property type="entry name" value="PUA domain-like"/>
    <property type="match status" value="1"/>
</dbReference>
<dbReference type="InterPro" id="IPR015947">
    <property type="entry name" value="PUA-like_sf"/>
</dbReference>
<evidence type="ECO:0008006" key="3">
    <source>
        <dbReference type="Google" id="ProtNLM"/>
    </source>
</evidence>